<evidence type="ECO:0000256" key="1">
    <source>
        <dbReference type="SAM" id="MobiDB-lite"/>
    </source>
</evidence>
<feature type="compositionally biased region" description="Low complexity" evidence="1">
    <location>
        <begin position="149"/>
        <end position="173"/>
    </location>
</feature>
<feature type="region of interest" description="Disordered" evidence="1">
    <location>
        <begin position="325"/>
        <end position="479"/>
    </location>
</feature>
<feature type="region of interest" description="Disordered" evidence="1">
    <location>
        <begin position="1"/>
        <end position="181"/>
    </location>
</feature>
<feature type="compositionally biased region" description="Polar residues" evidence="1">
    <location>
        <begin position="132"/>
        <end position="148"/>
    </location>
</feature>
<comment type="caution">
    <text evidence="2">The sequence shown here is derived from an EMBL/GenBank/DDBJ whole genome shotgun (WGS) entry which is preliminary data.</text>
</comment>
<protein>
    <submittedName>
        <fullName evidence="2">Uncharacterized protein</fullName>
    </submittedName>
</protein>
<dbReference type="RefSeq" id="XP_018994974.1">
    <property type="nucleotide sequence ID" value="XM_019136305.1"/>
</dbReference>
<dbReference type="AlphaFoldDB" id="A0A1E3HVR1"/>
<accession>A0A1E3HVR1</accession>
<proteinExistence type="predicted"/>
<organism evidence="2 3">
    <name type="scientific">Cryptococcus amylolentus CBS 6039</name>
    <dbReference type="NCBI Taxonomy" id="1295533"/>
    <lineage>
        <taxon>Eukaryota</taxon>
        <taxon>Fungi</taxon>
        <taxon>Dikarya</taxon>
        <taxon>Basidiomycota</taxon>
        <taxon>Agaricomycotina</taxon>
        <taxon>Tremellomycetes</taxon>
        <taxon>Tremellales</taxon>
        <taxon>Cryptococcaceae</taxon>
        <taxon>Cryptococcus</taxon>
    </lineage>
</organism>
<feature type="compositionally biased region" description="Polar residues" evidence="1">
    <location>
        <begin position="341"/>
        <end position="354"/>
    </location>
</feature>
<evidence type="ECO:0000313" key="3">
    <source>
        <dbReference type="Proteomes" id="UP000094065"/>
    </source>
</evidence>
<feature type="region of interest" description="Disordered" evidence="1">
    <location>
        <begin position="554"/>
        <end position="578"/>
    </location>
</feature>
<evidence type="ECO:0000313" key="2">
    <source>
        <dbReference type="EMBL" id="ODN80408.1"/>
    </source>
</evidence>
<dbReference type="STRING" id="1295533.A0A1E3HVR1"/>
<name>A0A1E3HVR1_9TREE</name>
<dbReference type="Proteomes" id="UP000094065">
    <property type="component" value="Unassembled WGS sequence"/>
</dbReference>
<reference evidence="2 3" key="1">
    <citation type="submission" date="2016-06" db="EMBL/GenBank/DDBJ databases">
        <title>Evolution of pathogenesis and genome organization in the Tremellales.</title>
        <authorList>
            <person name="Cuomo C."/>
            <person name="Litvintseva A."/>
            <person name="Heitman J."/>
            <person name="Chen Y."/>
            <person name="Sun S."/>
            <person name="Springer D."/>
            <person name="Dromer F."/>
            <person name="Young S."/>
            <person name="Zeng Q."/>
            <person name="Chapman S."/>
            <person name="Gujja S."/>
            <person name="Saif S."/>
            <person name="Birren B."/>
        </authorList>
    </citation>
    <scope>NUCLEOTIDE SEQUENCE [LARGE SCALE GENOMIC DNA]</scope>
    <source>
        <strain evidence="2 3">CBS 6039</strain>
    </source>
</reference>
<sequence length="578" mass="62640">MATPTTPNTHHYPPRPTSLTHAHSYPKPLGPPPVPSPSRSHTFLQHRTSSLRDPPKGATGSPDVGEREGENQRQLSHQPPTPVTANSTVGKPAQPVKVARGRRKKDAQENAEEDDAQGGKRRKLTKPKPSPLTVQPPDSHSPSKDSGPSTGESSVSVGRSVASGGLQQQQQGLPKPMGFAAAREARREEGYDVYGMVPSPVVMGFDFKSVEGEQLKTVRESLSIKEQQQALIAARRREAEVAANSNPSTPRDPSMVPAHPQKTGPDPSMTLAVPTSGSVGKRREKVKDKVDKMTIVTGTAGKDAVPGSRSAPLNQNLAIQQSVPRDIPSGSRTALPPNALPSFSSSFQHFSTDPRTAPISHARGNGMQDRGEGAEFARQQGYYWRLDGGRGPGHANGANGSGSRPSVVPDEGRRNFTVPSIALPRLEGQMSPVKSRNTSGAPHSVPISRNHSHQSISHSQSTSPRSQPPPPAAPIPSREAFLNPFASLYDSLSQTTHLQSTLNSLLHSSENLTAQQARQMEEFKSTMSMANGLLGSLQSSADSLREMVRYEVERRGREDRREMEEMKERLRRLEEERR</sequence>
<feature type="compositionally biased region" description="Low complexity" evidence="1">
    <location>
        <begin position="447"/>
        <end position="465"/>
    </location>
</feature>
<dbReference type="EMBL" id="AWGJ01000004">
    <property type="protein sequence ID" value="ODN80408.1"/>
    <property type="molecule type" value="Genomic_DNA"/>
</dbReference>
<feature type="region of interest" description="Disordered" evidence="1">
    <location>
        <begin position="235"/>
        <end position="294"/>
    </location>
</feature>
<feature type="compositionally biased region" description="Polar residues" evidence="1">
    <location>
        <begin position="72"/>
        <end position="89"/>
    </location>
</feature>
<dbReference type="GeneID" id="30153968"/>
<feature type="compositionally biased region" description="Low complexity" evidence="1">
    <location>
        <begin position="1"/>
        <end position="11"/>
    </location>
</feature>
<keyword evidence="3" id="KW-1185">Reference proteome</keyword>
<gene>
    <name evidence="2" type="ORF">L202_02659</name>
</gene>
<dbReference type="OrthoDB" id="2138242at2759"/>
<feature type="compositionally biased region" description="Polar residues" evidence="1">
    <location>
        <begin position="432"/>
        <end position="441"/>
    </location>
</feature>